<dbReference type="FunFam" id="3.10.110.10:FF:000072">
    <property type="entry name" value="Ubiquitin-conjugating enzyme E2 W"/>
    <property type="match status" value="1"/>
</dbReference>
<feature type="domain" description="UBC core" evidence="2">
    <location>
        <begin position="3"/>
        <end position="152"/>
    </location>
</feature>
<protein>
    <submittedName>
        <fullName evidence="3">Related to ubiquitin-conjugating enzyme</fullName>
    </submittedName>
</protein>
<evidence type="ECO:0000256" key="1">
    <source>
        <dbReference type="ARBA" id="ARBA00022786"/>
    </source>
</evidence>
<organism evidence="3 4">
    <name type="scientific">Pseudozyma flocculosa</name>
    <dbReference type="NCBI Taxonomy" id="84751"/>
    <lineage>
        <taxon>Eukaryota</taxon>
        <taxon>Fungi</taxon>
        <taxon>Dikarya</taxon>
        <taxon>Basidiomycota</taxon>
        <taxon>Ustilaginomycotina</taxon>
        <taxon>Ustilaginomycetes</taxon>
        <taxon>Ustilaginales</taxon>
        <taxon>Ustilaginaceae</taxon>
        <taxon>Pseudozyma</taxon>
    </lineage>
</organism>
<accession>A0A5C3FB29</accession>
<dbReference type="AlphaFoldDB" id="A0A5C3FB29"/>
<keyword evidence="1" id="KW-0833">Ubl conjugation pathway</keyword>
<dbReference type="Gene3D" id="3.10.110.10">
    <property type="entry name" value="Ubiquitin Conjugating Enzyme"/>
    <property type="match status" value="1"/>
</dbReference>
<dbReference type="EMBL" id="OOIP01000027">
    <property type="protein sequence ID" value="SPO41450.1"/>
    <property type="molecule type" value="Genomic_DNA"/>
</dbReference>
<keyword evidence="4" id="KW-1185">Reference proteome</keyword>
<sequence>MRIASKRLGKELAELRTKGTPTGVEIIQDDDLQEWKFSLRVLGDSLYHDQVFALRFRFSDQYPLESPEVVFITTDGYKAPVHPHIYSNGHICASILGNEWSPVLNVSSVLLTLQSMLASCKKLEVPPDNESYCKRAPKSPKDSRFVYHDDSV</sequence>
<dbReference type="OrthoDB" id="406833at2759"/>
<dbReference type="CDD" id="cd23808">
    <property type="entry name" value="UBCc_UBE2W"/>
    <property type="match status" value="1"/>
</dbReference>
<dbReference type="InterPro" id="IPR000608">
    <property type="entry name" value="UBC"/>
</dbReference>
<dbReference type="InterPro" id="IPR050113">
    <property type="entry name" value="Ub_conjugating_enzyme"/>
</dbReference>
<name>A0A5C3FB29_9BASI</name>
<evidence type="ECO:0000259" key="2">
    <source>
        <dbReference type="PROSITE" id="PS50127"/>
    </source>
</evidence>
<proteinExistence type="predicted"/>
<dbReference type="Pfam" id="PF00179">
    <property type="entry name" value="UQ_con"/>
    <property type="match status" value="1"/>
</dbReference>
<gene>
    <name evidence="3" type="ORF">PSFLO_06932</name>
</gene>
<reference evidence="3 4" key="1">
    <citation type="submission" date="2018-03" db="EMBL/GenBank/DDBJ databases">
        <authorList>
            <person name="Guldener U."/>
        </authorList>
    </citation>
    <scope>NUCLEOTIDE SEQUENCE [LARGE SCALE GENOMIC DNA]</scope>
    <source>
        <strain evidence="3 4">DAOM196992</strain>
    </source>
</reference>
<dbReference type="SUPFAM" id="SSF54495">
    <property type="entry name" value="UBC-like"/>
    <property type="match status" value="1"/>
</dbReference>
<dbReference type="Proteomes" id="UP000323386">
    <property type="component" value="Unassembled WGS sequence"/>
</dbReference>
<evidence type="ECO:0000313" key="3">
    <source>
        <dbReference type="EMBL" id="SPO41450.1"/>
    </source>
</evidence>
<dbReference type="PANTHER" id="PTHR24067">
    <property type="entry name" value="UBIQUITIN-CONJUGATING ENZYME E2"/>
    <property type="match status" value="1"/>
</dbReference>
<evidence type="ECO:0000313" key="4">
    <source>
        <dbReference type="Proteomes" id="UP000323386"/>
    </source>
</evidence>
<dbReference type="InterPro" id="IPR016135">
    <property type="entry name" value="UBQ-conjugating_enzyme/RWD"/>
</dbReference>
<dbReference type="PROSITE" id="PS50127">
    <property type="entry name" value="UBC_2"/>
    <property type="match status" value="1"/>
</dbReference>
<dbReference type="SMART" id="SM00212">
    <property type="entry name" value="UBCc"/>
    <property type="match status" value="1"/>
</dbReference>